<reference evidence="1 2" key="2">
    <citation type="submission" date="2008-10" db="EMBL/GenBank/DDBJ databases">
        <authorList>
            <person name="Fulton L."/>
            <person name="Clifton S."/>
            <person name="Fulton B."/>
            <person name="Xu J."/>
            <person name="Minx P."/>
            <person name="Pepin K.H."/>
            <person name="Johnson M."/>
            <person name="Thiruvilangam P."/>
            <person name="Bhonagiri V."/>
            <person name="Nash W.E."/>
            <person name="Mardis E.R."/>
            <person name="Wilson R.K."/>
        </authorList>
    </citation>
    <scope>NUCLEOTIDE SEQUENCE [LARGE SCALE GENOMIC DNA]</scope>
    <source>
        <strain evidence="1 2">DSM 17855</strain>
    </source>
</reference>
<gene>
    <name evidence="1" type="ORF">BACDOR_03135</name>
</gene>
<dbReference type="AlphaFoldDB" id="B6W0S6"/>
<dbReference type="HOGENOM" id="CLU_3076647_0_0_10"/>
<proteinExistence type="predicted"/>
<sequence>MGIPAEELHQKMLQPEEKSFSRTLWEYAYSAQTGSPMLQKSYIQALVTVSHP</sequence>
<evidence type="ECO:0000313" key="1">
    <source>
        <dbReference type="EMBL" id="EEB24444.1"/>
    </source>
</evidence>
<protein>
    <submittedName>
        <fullName evidence="1">Uncharacterized protein</fullName>
    </submittedName>
</protein>
<dbReference type="Proteomes" id="UP000004849">
    <property type="component" value="Unassembled WGS sequence"/>
</dbReference>
<organism evidence="1 2">
    <name type="scientific">Phocaeicola dorei DSM 17855</name>
    <dbReference type="NCBI Taxonomy" id="483217"/>
    <lineage>
        <taxon>Bacteria</taxon>
        <taxon>Pseudomonadati</taxon>
        <taxon>Bacteroidota</taxon>
        <taxon>Bacteroidia</taxon>
        <taxon>Bacteroidales</taxon>
        <taxon>Bacteroidaceae</taxon>
        <taxon>Phocaeicola</taxon>
    </lineage>
</organism>
<name>B6W0S6_9BACT</name>
<evidence type="ECO:0000313" key="2">
    <source>
        <dbReference type="Proteomes" id="UP000004849"/>
    </source>
</evidence>
<accession>B6W0S6</accession>
<reference evidence="1 2" key="1">
    <citation type="submission" date="2008-10" db="EMBL/GenBank/DDBJ databases">
        <title>Draft genome sequence of Bacteroides dorei (DSM 17855).</title>
        <authorList>
            <person name="Sudarsanam P."/>
            <person name="Ley R."/>
            <person name="Guruge J."/>
            <person name="Turnbaugh P.J."/>
            <person name="Mahowald M."/>
            <person name="Liep D."/>
            <person name="Gordon J."/>
        </authorList>
    </citation>
    <scope>NUCLEOTIDE SEQUENCE [LARGE SCALE GENOMIC DNA]</scope>
    <source>
        <strain evidence="1 2">DSM 17855</strain>
    </source>
</reference>
<dbReference type="EMBL" id="ABWZ01000064">
    <property type="protein sequence ID" value="EEB24444.1"/>
    <property type="molecule type" value="Genomic_DNA"/>
</dbReference>